<dbReference type="EMBL" id="JBBPCC010000005">
    <property type="protein sequence ID" value="MEK8128384.1"/>
    <property type="molecule type" value="Genomic_DNA"/>
</dbReference>
<accession>A0ABU9DHZ2</accession>
<sequence length="84" mass="9794">MQRLKFEMWKDRDGNIMSRFTDGKGRSTDSYWSSPPASIDHVGPEYLPQPHRHPNCGNARHDAFIKQRYKEEVVKVREFQGSAS</sequence>
<name>A0ABU9DHZ2_9BACL</name>
<protein>
    <submittedName>
        <fullName evidence="2">Uncharacterized protein</fullName>
    </submittedName>
</protein>
<feature type="region of interest" description="Disordered" evidence="1">
    <location>
        <begin position="17"/>
        <end position="36"/>
    </location>
</feature>
<evidence type="ECO:0000256" key="1">
    <source>
        <dbReference type="SAM" id="MobiDB-lite"/>
    </source>
</evidence>
<comment type="caution">
    <text evidence="2">The sequence shown here is derived from an EMBL/GenBank/DDBJ whole genome shotgun (WGS) entry which is preliminary data.</text>
</comment>
<organism evidence="2 3">
    <name type="scientific">Paenibacillus filicis</name>
    <dbReference type="NCBI Taxonomy" id="669464"/>
    <lineage>
        <taxon>Bacteria</taxon>
        <taxon>Bacillati</taxon>
        <taxon>Bacillota</taxon>
        <taxon>Bacilli</taxon>
        <taxon>Bacillales</taxon>
        <taxon>Paenibacillaceae</taxon>
        <taxon>Paenibacillus</taxon>
    </lineage>
</organism>
<keyword evidence="3" id="KW-1185">Reference proteome</keyword>
<reference evidence="2 3" key="1">
    <citation type="submission" date="2024-04" db="EMBL/GenBank/DDBJ databases">
        <title>draft genome sequnece of Paenibacillus filicis.</title>
        <authorList>
            <person name="Kim D.-U."/>
        </authorList>
    </citation>
    <scope>NUCLEOTIDE SEQUENCE [LARGE SCALE GENOMIC DNA]</scope>
    <source>
        <strain evidence="2 3">KACC14197</strain>
    </source>
</reference>
<dbReference type="Proteomes" id="UP001469365">
    <property type="component" value="Unassembled WGS sequence"/>
</dbReference>
<proteinExistence type="predicted"/>
<dbReference type="RefSeq" id="WP_341415452.1">
    <property type="nucleotide sequence ID" value="NZ_JBBPCC010000005.1"/>
</dbReference>
<gene>
    <name evidence="2" type="ORF">WMW72_10760</name>
</gene>
<evidence type="ECO:0000313" key="2">
    <source>
        <dbReference type="EMBL" id="MEK8128384.1"/>
    </source>
</evidence>
<evidence type="ECO:0000313" key="3">
    <source>
        <dbReference type="Proteomes" id="UP001469365"/>
    </source>
</evidence>